<gene>
    <name evidence="3" type="ORF">BDP27DRAFT_1315489</name>
</gene>
<dbReference type="OrthoDB" id="3258555at2759"/>
<evidence type="ECO:0008006" key="5">
    <source>
        <dbReference type="Google" id="ProtNLM"/>
    </source>
</evidence>
<dbReference type="Gene3D" id="1.20.5.170">
    <property type="match status" value="1"/>
</dbReference>
<keyword evidence="1" id="KW-0175">Coiled coil</keyword>
<feature type="region of interest" description="Disordered" evidence="2">
    <location>
        <begin position="476"/>
        <end position="521"/>
    </location>
</feature>
<accession>A0A9P5UCF8</accession>
<reference evidence="3" key="1">
    <citation type="submission" date="2020-11" db="EMBL/GenBank/DDBJ databases">
        <authorList>
            <consortium name="DOE Joint Genome Institute"/>
            <person name="Ahrendt S."/>
            <person name="Riley R."/>
            <person name="Andreopoulos W."/>
            <person name="Labutti K."/>
            <person name="Pangilinan J."/>
            <person name="Ruiz-Duenas F.J."/>
            <person name="Barrasa J.M."/>
            <person name="Sanchez-Garcia M."/>
            <person name="Camarero S."/>
            <person name="Miyauchi S."/>
            <person name="Serrano A."/>
            <person name="Linde D."/>
            <person name="Babiker R."/>
            <person name="Drula E."/>
            <person name="Ayuso-Fernandez I."/>
            <person name="Pacheco R."/>
            <person name="Padilla G."/>
            <person name="Ferreira P."/>
            <person name="Barriuso J."/>
            <person name="Kellner H."/>
            <person name="Castanera R."/>
            <person name="Alfaro M."/>
            <person name="Ramirez L."/>
            <person name="Pisabarro A.G."/>
            <person name="Kuo A."/>
            <person name="Tritt A."/>
            <person name="Lipzen A."/>
            <person name="He G."/>
            <person name="Yan M."/>
            <person name="Ng V."/>
            <person name="Cullen D."/>
            <person name="Martin F."/>
            <person name="Rosso M.-N."/>
            <person name="Henrissat B."/>
            <person name="Hibbett D."/>
            <person name="Martinez A.T."/>
            <person name="Grigoriev I.V."/>
        </authorList>
    </citation>
    <scope>NUCLEOTIDE SEQUENCE</scope>
    <source>
        <strain evidence="3">AH 40177</strain>
    </source>
</reference>
<feature type="coiled-coil region" evidence="1">
    <location>
        <begin position="39"/>
        <end position="80"/>
    </location>
</feature>
<sequence>MISMSCNSDSSELVQNENAALKSEFEQLKKGIGSSKTENECLLTENRRLTNENAALKTEIAELKNEISGLKTENEFLLAENRGLTSLLPTPPPHLPWEILHSIFLRATVPETLLVPDCRSHSAWNLNTKTKLQLISVCKDWYEAGISLLYRDIAIYSVGQFCALISMLRRNPSLAEHVYSLRFSCYILSTHASLFERLIESLGDLCSKIKRFSFEESFLYIDTMFSACVMPSLAHGHSMLTQLELNVNHYIPLTEVLNNMYLFSERLESLIIRSDDATEHSEHLLFPLLQVFQFQLDSFAIAFITQCWEFPGLKTLACLRPRPFPVEFIAAHGKTLSTLLFCYRPRKNSVGRQEKCAAQEVIANLSSLRHLIIPFFFNVSAPQVHWLDYVLAVEDIPLDVTSTLSSSDSKARFPKLQCYRFLEFNLLNLPLIYVLLPPTMDEGRFNFPGVDIRCSAFALLGSSYADRRVLSEYDSEDELDFSSGGSDWTPDSESEWDEDEEEEEDDDDDDNDKGCFESDADEEMILTKWRARTDGF</sequence>
<keyword evidence="4" id="KW-1185">Reference proteome</keyword>
<dbReference type="Proteomes" id="UP000772434">
    <property type="component" value="Unassembled WGS sequence"/>
</dbReference>
<organism evidence="3 4">
    <name type="scientific">Rhodocollybia butyracea</name>
    <dbReference type="NCBI Taxonomy" id="206335"/>
    <lineage>
        <taxon>Eukaryota</taxon>
        <taxon>Fungi</taxon>
        <taxon>Dikarya</taxon>
        <taxon>Basidiomycota</taxon>
        <taxon>Agaricomycotina</taxon>
        <taxon>Agaricomycetes</taxon>
        <taxon>Agaricomycetidae</taxon>
        <taxon>Agaricales</taxon>
        <taxon>Marasmiineae</taxon>
        <taxon>Omphalotaceae</taxon>
        <taxon>Rhodocollybia</taxon>
    </lineage>
</organism>
<evidence type="ECO:0000256" key="1">
    <source>
        <dbReference type="SAM" id="Coils"/>
    </source>
</evidence>
<dbReference type="EMBL" id="JADNRY010000010">
    <property type="protein sequence ID" value="KAF9075090.1"/>
    <property type="molecule type" value="Genomic_DNA"/>
</dbReference>
<evidence type="ECO:0000256" key="2">
    <source>
        <dbReference type="SAM" id="MobiDB-lite"/>
    </source>
</evidence>
<protein>
    <recommendedName>
        <fullName evidence="5">F-box domain-containing protein</fullName>
    </recommendedName>
</protein>
<name>A0A9P5UCF8_9AGAR</name>
<comment type="caution">
    <text evidence="3">The sequence shown here is derived from an EMBL/GenBank/DDBJ whole genome shotgun (WGS) entry which is preliminary data.</text>
</comment>
<feature type="compositionally biased region" description="Acidic residues" evidence="2">
    <location>
        <begin position="490"/>
        <end position="511"/>
    </location>
</feature>
<dbReference type="AlphaFoldDB" id="A0A9P5UCF8"/>
<proteinExistence type="predicted"/>
<evidence type="ECO:0000313" key="3">
    <source>
        <dbReference type="EMBL" id="KAF9075090.1"/>
    </source>
</evidence>
<evidence type="ECO:0000313" key="4">
    <source>
        <dbReference type="Proteomes" id="UP000772434"/>
    </source>
</evidence>